<protein>
    <submittedName>
        <fullName evidence="2">Uncharacterized protein</fullName>
    </submittedName>
</protein>
<evidence type="ECO:0000313" key="2">
    <source>
        <dbReference type="EMBL" id="KGJ04028.1"/>
    </source>
</evidence>
<reference evidence="2 4" key="2">
    <citation type="submission" date="2014-10" db="EMBL/GenBank/DDBJ databases">
        <title>Paracoccus sanguinis sp. nov., isolated from clinical specimens of New York State patients.</title>
        <authorList>
            <person name="Mingle L.A."/>
            <person name="Cole J.A."/>
            <person name="Lapierre P."/>
            <person name="Musser K.A."/>
        </authorList>
    </citation>
    <scope>NUCLEOTIDE SEQUENCE [LARGE SCALE GENOMIC DNA]</scope>
    <source>
        <strain evidence="2 4">JCM 14014</strain>
    </source>
</reference>
<feature type="region of interest" description="Disordered" evidence="1">
    <location>
        <begin position="1"/>
        <end position="49"/>
    </location>
</feature>
<dbReference type="Proteomes" id="UP000029846">
    <property type="component" value="Unassembled WGS sequence"/>
</dbReference>
<proteinExistence type="predicted"/>
<reference evidence="2 4" key="1">
    <citation type="submission" date="2014-09" db="EMBL/GenBank/DDBJ databases">
        <authorList>
            <person name="McGinnis J.M."/>
            <person name="Wolfgang W.J."/>
        </authorList>
    </citation>
    <scope>NUCLEOTIDE SEQUENCE [LARGE SCALE GENOMIC DNA]</scope>
    <source>
        <strain evidence="2 4">JCM 14014</strain>
    </source>
</reference>
<organism evidence="2 4">
    <name type="scientific">Paracoccus halophilus</name>
    <dbReference type="NCBI Taxonomy" id="376733"/>
    <lineage>
        <taxon>Bacteria</taxon>
        <taxon>Pseudomonadati</taxon>
        <taxon>Pseudomonadota</taxon>
        <taxon>Alphaproteobacteria</taxon>
        <taxon>Rhodobacterales</taxon>
        <taxon>Paracoccaceae</taxon>
        <taxon>Paracoccus</taxon>
    </lineage>
</organism>
<sequence length="66" mass="6876">MTRPPIRASRSALPGDERRRAARGGHIPVDGGLIPAITAGPPAPAGRPLFQNTRLFADRSVAPVPA</sequence>
<dbReference type="AlphaFoldDB" id="A0A099F1B8"/>
<dbReference type="EMBL" id="JRKN01000015">
    <property type="protein sequence ID" value="KGJ04028.1"/>
    <property type="molecule type" value="Genomic_DNA"/>
</dbReference>
<evidence type="ECO:0000313" key="4">
    <source>
        <dbReference type="Proteomes" id="UP000029846"/>
    </source>
</evidence>
<accession>A0A099F1B8</accession>
<name>A0A099F1B8_9RHOB</name>
<evidence type="ECO:0000313" key="3">
    <source>
        <dbReference type="EMBL" id="SFA44394.1"/>
    </source>
</evidence>
<dbReference type="EMBL" id="FOJO01000003">
    <property type="protein sequence ID" value="SFA44394.1"/>
    <property type="molecule type" value="Genomic_DNA"/>
</dbReference>
<dbReference type="RefSeq" id="WP_036741491.1">
    <property type="nucleotide sequence ID" value="NZ_FOJO01000003.1"/>
</dbReference>
<dbReference type="Proteomes" id="UP000182312">
    <property type="component" value="Unassembled WGS sequence"/>
</dbReference>
<gene>
    <name evidence="2" type="ORF">IT41_12040</name>
    <name evidence="3" type="ORF">SAMN04487972_103202</name>
</gene>
<keyword evidence="4" id="KW-1185">Reference proteome</keyword>
<dbReference type="STRING" id="376733.SAMN04487972_103202"/>
<feature type="compositionally biased region" description="Low complexity" evidence="1">
    <location>
        <begin position="31"/>
        <end position="40"/>
    </location>
</feature>
<reference evidence="3 5" key="3">
    <citation type="submission" date="2016-10" db="EMBL/GenBank/DDBJ databases">
        <authorList>
            <person name="de Groot N.N."/>
        </authorList>
    </citation>
    <scope>NUCLEOTIDE SEQUENCE [LARGE SCALE GENOMIC DNA]</scope>
    <source>
        <strain evidence="3 5">CGMCC 1.6117</strain>
    </source>
</reference>
<evidence type="ECO:0000313" key="5">
    <source>
        <dbReference type="Proteomes" id="UP000182312"/>
    </source>
</evidence>
<evidence type="ECO:0000256" key="1">
    <source>
        <dbReference type="SAM" id="MobiDB-lite"/>
    </source>
</evidence>